<gene>
    <name evidence="1" type="ORF">KIPB_003833</name>
</gene>
<comment type="caution">
    <text evidence="1">The sequence shown here is derived from an EMBL/GenBank/DDBJ whole genome shotgun (WGS) entry which is preliminary data.</text>
</comment>
<sequence>MHPIEPESDYRKLLTMLLPDHSQHARRIVSLFMRQHEYGEDASTGASVPLRAGVAATAFLSRKASYDPRYIEPKSGSRALEPMFYSLYDEAVDKKTGQALYVRGTNICMMFRKHLSLMREQEVYRQREEQRKARLAAKQGSHNLCSMLRVSRPFSEDTSHDTSDSSVGEWDSEAWEKSEEYQGHETLESAMDCLERRQGVEAMTKRTRSTRTRYPSLTRVPVSDAMSQVSESVLQKCLLQCKEALGVLRSRKAIESLSSDPDFDSSLLDEASGGIGLEIGALYLFNNAGLDATGVALKHYMAFVLTIKRGYLDAAPLYRAQQALDTLQMSHLMCMAIRASNGGMCFCPMLCTLMLFMASVSYLCDQGVMSPYAVGDGMAHAAGGMHDRSALSAHSAGLCLVVAKETHMLESLPLGSCDTIRTLILCTDPGEQSTYLLELETYIEWLQSLSQTDREAALTVSRPDAEDTVPSLLTSPKGPVAAMQSVLMRGILLVASNATVFGHTRCRQDREQRWRQQATLQRQVEEATYGWSRSWRHPEADMYEAQRHAFFIPLVSGLTRLSDLCGLRFLSSYLMHMAPRQ</sequence>
<name>A0A9K3CV28_9EUKA</name>
<dbReference type="InterPro" id="IPR036971">
    <property type="entry name" value="PDEase_catalytic_dom_sf"/>
</dbReference>
<dbReference type="GO" id="GO:0004114">
    <property type="term" value="F:3',5'-cyclic-nucleotide phosphodiesterase activity"/>
    <property type="evidence" value="ECO:0007669"/>
    <property type="project" value="InterPro"/>
</dbReference>
<keyword evidence="2" id="KW-1185">Reference proteome</keyword>
<dbReference type="GO" id="GO:0007165">
    <property type="term" value="P:signal transduction"/>
    <property type="evidence" value="ECO:0007669"/>
    <property type="project" value="InterPro"/>
</dbReference>
<protein>
    <submittedName>
        <fullName evidence="1">Uncharacterized protein</fullName>
    </submittedName>
</protein>
<evidence type="ECO:0000313" key="2">
    <source>
        <dbReference type="Proteomes" id="UP000265618"/>
    </source>
</evidence>
<proteinExistence type="predicted"/>
<dbReference type="Gene3D" id="1.10.1300.10">
    <property type="entry name" value="3'5'-cyclic nucleotide phosphodiesterase, catalytic domain"/>
    <property type="match status" value="1"/>
</dbReference>
<dbReference type="Proteomes" id="UP000265618">
    <property type="component" value="Unassembled WGS sequence"/>
</dbReference>
<reference evidence="1 2" key="1">
    <citation type="journal article" date="2018" name="PLoS ONE">
        <title>The draft genome of Kipferlia bialata reveals reductive genome evolution in fornicate parasites.</title>
        <authorList>
            <person name="Tanifuji G."/>
            <person name="Takabayashi S."/>
            <person name="Kume K."/>
            <person name="Takagi M."/>
            <person name="Nakayama T."/>
            <person name="Kamikawa R."/>
            <person name="Inagaki Y."/>
            <person name="Hashimoto T."/>
        </authorList>
    </citation>
    <scope>NUCLEOTIDE SEQUENCE [LARGE SCALE GENOMIC DNA]</scope>
    <source>
        <strain evidence="1">NY0173</strain>
    </source>
</reference>
<dbReference type="EMBL" id="BDIP01000771">
    <property type="protein sequence ID" value="GIQ82660.1"/>
    <property type="molecule type" value="Genomic_DNA"/>
</dbReference>
<dbReference type="AlphaFoldDB" id="A0A9K3CV28"/>
<evidence type="ECO:0000313" key="1">
    <source>
        <dbReference type="EMBL" id="GIQ82660.1"/>
    </source>
</evidence>
<accession>A0A9K3CV28</accession>
<organism evidence="1 2">
    <name type="scientific">Kipferlia bialata</name>
    <dbReference type="NCBI Taxonomy" id="797122"/>
    <lineage>
        <taxon>Eukaryota</taxon>
        <taxon>Metamonada</taxon>
        <taxon>Carpediemonas-like organisms</taxon>
        <taxon>Kipferlia</taxon>
    </lineage>
</organism>